<gene>
    <name evidence="1" type="ORF">F1609_09555</name>
</gene>
<dbReference type="Gene3D" id="1.25.40.10">
    <property type="entry name" value="Tetratricopeptide repeat domain"/>
    <property type="match status" value="1"/>
</dbReference>
<evidence type="ECO:0000313" key="1">
    <source>
        <dbReference type="EMBL" id="NHZ40398.1"/>
    </source>
</evidence>
<reference evidence="1 2" key="1">
    <citation type="submission" date="2019-09" db="EMBL/GenBank/DDBJ databases">
        <title>Taxonomy of Antarctic Massilia spp.: description of Massilia rubra sp. nov., Massilia aquatica sp. nov., Massilia mucilaginosa sp. nov., Massilia frigida sp. nov. isolated from streams, lakes and regoliths.</title>
        <authorList>
            <person name="Holochova P."/>
            <person name="Sedlacek I."/>
            <person name="Kralova S."/>
            <person name="Maslanova I."/>
            <person name="Busse H.-J."/>
            <person name="Stankova E."/>
            <person name="Vrbovska V."/>
            <person name="Kovarovic V."/>
            <person name="Bartak M."/>
            <person name="Svec P."/>
            <person name="Pantucek R."/>
        </authorList>
    </citation>
    <scope>NUCLEOTIDE SEQUENCE [LARGE SCALE GENOMIC DNA]</scope>
    <source>
        <strain evidence="1 2">CCM 8693</strain>
    </source>
</reference>
<evidence type="ECO:0000313" key="2">
    <source>
        <dbReference type="Proteomes" id="UP000819052"/>
    </source>
</evidence>
<keyword evidence="2" id="KW-1185">Reference proteome</keyword>
<comment type="caution">
    <text evidence="1">The sequence shown here is derived from an EMBL/GenBank/DDBJ whole genome shotgun (WGS) entry which is preliminary data.</text>
</comment>
<dbReference type="InterPro" id="IPR011990">
    <property type="entry name" value="TPR-like_helical_dom_sf"/>
</dbReference>
<name>A0ABX0M5S3_9BURK</name>
<accession>A0ABX0M5S3</accession>
<dbReference type="EMBL" id="VVIW01000004">
    <property type="protein sequence ID" value="NHZ40398.1"/>
    <property type="molecule type" value="Genomic_DNA"/>
</dbReference>
<proteinExistence type="predicted"/>
<dbReference type="RefSeq" id="WP_167076242.1">
    <property type="nucleotide sequence ID" value="NZ_VVIW01000004.1"/>
</dbReference>
<evidence type="ECO:0008006" key="3">
    <source>
        <dbReference type="Google" id="ProtNLM"/>
    </source>
</evidence>
<protein>
    <recommendedName>
        <fullName evidence="3">Tetratricopeptide repeat protein</fullName>
    </recommendedName>
</protein>
<organism evidence="1 2">
    <name type="scientific">Massilia aquatica</name>
    <dbReference type="NCBI Taxonomy" id="2609000"/>
    <lineage>
        <taxon>Bacteria</taxon>
        <taxon>Pseudomonadati</taxon>
        <taxon>Pseudomonadota</taxon>
        <taxon>Betaproteobacteria</taxon>
        <taxon>Burkholderiales</taxon>
        <taxon>Oxalobacteraceae</taxon>
        <taxon>Telluria group</taxon>
        <taxon>Massilia</taxon>
    </lineage>
</organism>
<sequence length="182" mass="20541">MMNNCVFNPFQAIGDADGEIDPLVRSQLLEQAISALSAPDTVHTAETHYALGYAWYLHPQETQTRNSKVTWHLQKSLEIDPGHRFARLYLGHYYYDRRRFADALAALSSLKDDEFSALGQVWRDAKVAELLLCCMLQLGDRSRIQETVFRFCDSLTKCEDGMHANPDELTATLVEKLTGATG</sequence>
<dbReference type="Proteomes" id="UP000819052">
    <property type="component" value="Unassembled WGS sequence"/>
</dbReference>
<dbReference type="SUPFAM" id="SSF48452">
    <property type="entry name" value="TPR-like"/>
    <property type="match status" value="1"/>
</dbReference>